<dbReference type="GO" id="GO:0009279">
    <property type="term" value="C:cell outer membrane"/>
    <property type="evidence" value="ECO:0007669"/>
    <property type="project" value="UniProtKB-SubCell"/>
</dbReference>
<feature type="domain" description="TonB-dependent receptor plug" evidence="16">
    <location>
        <begin position="126"/>
        <end position="234"/>
    </location>
</feature>
<dbReference type="InterPro" id="IPR039426">
    <property type="entry name" value="TonB-dep_rcpt-like"/>
</dbReference>
<feature type="region of interest" description="Disordered" evidence="13">
    <location>
        <begin position="72"/>
        <end position="105"/>
    </location>
</feature>
<keyword evidence="6" id="KW-0408">Iron</keyword>
<protein>
    <submittedName>
        <fullName evidence="17">TonB-dependent receptor-like protein</fullName>
    </submittedName>
</protein>
<evidence type="ECO:0000256" key="8">
    <source>
        <dbReference type="ARBA" id="ARBA00023077"/>
    </source>
</evidence>
<keyword evidence="5 11" id="KW-0812">Transmembrane</keyword>
<dbReference type="InterPro" id="IPR012910">
    <property type="entry name" value="Plug_dom"/>
</dbReference>
<evidence type="ECO:0000256" key="14">
    <source>
        <dbReference type="SAM" id="SignalP"/>
    </source>
</evidence>
<comment type="similarity">
    <text evidence="11 12">Belongs to the TonB-dependent receptor family.</text>
</comment>
<sequence length="949" mass="101688">MSHHHQTVRTPSLFSLRRGLVPFRRSPIASVLAGAALLASGSLHAADGPSVAELQAEITRLKEIIAKQAISNAPTTPAAPTTPVAAGQAGSSANPTAAQAGKTAAPEEVDTLGAVTIRSRNRIERLQDVPLSVSVVTGKELDRLQATDIGAIAQRVSNVSWNQGNQRTSSLSIRGIGKQGQTEAQDPSVGLIVDGVNYAYNALSSSYDFTDVDAIEVTRGPQGTLLGKNTSVGVINVTTRRPSFTPDASYSLSFGQNDTVQGRFSAGGPIIDDLLAWRGTLSVSKGAGDITNLYNKNITYTNKDRVSGRVQFLLTPTKDFSARFAFDAQPRGGETTNGRTINTATPTTYANGSANTLSTDASVRLGRRWFTQQSNYTYLRDYLNGGGQNAVNNDYQRPLVTGSNGASAELNWNLGTHTLTSITAYKDYHFNAVNDEGTPFDIYRNSGGFWNDYRQSSQELRLTSQPGGKVDYQTGLFFLDVTNSADYRRQWANDAGAWFANASQYSTLDKDGAGRYLLQNSLDGLNMSFNSPAGLQKIRNKSAAAFAQADWHLSDDFTLTTGLRYTYENRKNTASTLLKEYGNAPELNPVAINGVQLGGFSSNGTGLLNAGNTDSQLALADLTASKYFGTTITGAAGSAYNILTAAQKAQVAAAKALRQSQIGVLFNPVQAEAFKGGLPALVISPSYKINDNVTGYASWQYGEKAGISQVTNGVSNLVKAEKTSAFEFGLKSALLDNKLILNAALFVMDIKDYQQAVRVLDVYTTGLNNDGTNYYTSATGNVPKVRAQGLEIDGVYSGLPNTLVRFSGAYNDARYKSFSNSAQPAENGYTGAAPYRDVSGQALPGAAKYSLNVGIDYRIPVLGNREFHASTNTLYSSKYNSDNALSDYGWIPSKSITDIAIGIGSRNQSYDLSLVVKNAFNDNTPLLKTWNSFTPAVPRWVGITLSGKL</sequence>
<proteinExistence type="inferred from homology"/>
<keyword evidence="7" id="KW-0406">Ion transport</keyword>
<keyword evidence="10 11" id="KW-0998">Cell outer membrane</keyword>
<gene>
    <name evidence="17" type="ORF">DFR42_103324</name>
</gene>
<keyword evidence="18" id="KW-1185">Reference proteome</keyword>
<keyword evidence="8 12" id="KW-0798">TonB box</keyword>
<evidence type="ECO:0000256" key="2">
    <source>
        <dbReference type="ARBA" id="ARBA00022448"/>
    </source>
</evidence>
<dbReference type="PANTHER" id="PTHR32552:SF81">
    <property type="entry name" value="TONB-DEPENDENT OUTER MEMBRANE RECEPTOR"/>
    <property type="match status" value="1"/>
</dbReference>
<dbReference type="Proteomes" id="UP000247792">
    <property type="component" value="Unassembled WGS sequence"/>
</dbReference>
<evidence type="ECO:0000256" key="10">
    <source>
        <dbReference type="ARBA" id="ARBA00023237"/>
    </source>
</evidence>
<accession>A0A318J7L9</accession>
<evidence type="ECO:0000256" key="7">
    <source>
        <dbReference type="ARBA" id="ARBA00023065"/>
    </source>
</evidence>
<dbReference type="PANTHER" id="PTHR32552">
    <property type="entry name" value="FERRICHROME IRON RECEPTOR-RELATED"/>
    <property type="match status" value="1"/>
</dbReference>
<dbReference type="OrthoDB" id="8538693at2"/>
<feature type="chain" id="PRO_5016423506" evidence="14">
    <location>
        <begin position="46"/>
        <end position="949"/>
    </location>
</feature>
<dbReference type="InterPro" id="IPR036942">
    <property type="entry name" value="Beta-barrel_TonB_sf"/>
</dbReference>
<evidence type="ECO:0000313" key="18">
    <source>
        <dbReference type="Proteomes" id="UP000247792"/>
    </source>
</evidence>
<evidence type="ECO:0000256" key="5">
    <source>
        <dbReference type="ARBA" id="ARBA00022692"/>
    </source>
</evidence>
<evidence type="ECO:0000256" key="9">
    <source>
        <dbReference type="ARBA" id="ARBA00023136"/>
    </source>
</evidence>
<comment type="subcellular location">
    <subcellularLocation>
        <location evidence="1 11">Cell outer membrane</location>
        <topology evidence="1 11">Multi-pass membrane protein</topology>
    </subcellularLocation>
</comment>
<keyword evidence="4" id="KW-0410">Iron transport</keyword>
<dbReference type="GO" id="GO:0006826">
    <property type="term" value="P:iron ion transport"/>
    <property type="evidence" value="ECO:0007669"/>
    <property type="project" value="UniProtKB-KW"/>
</dbReference>
<dbReference type="RefSeq" id="WP_110255553.1">
    <property type="nucleotide sequence ID" value="NZ_QJKB01000003.1"/>
</dbReference>
<keyword evidence="9 11" id="KW-0472">Membrane</keyword>
<reference evidence="17 18" key="1">
    <citation type="submission" date="2018-05" db="EMBL/GenBank/DDBJ databases">
        <title>Genomic Encyclopedia of Type Strains, Phase IV (KMG-IV): sequencing the most valuable type-strain genomes for metagenomic binning, comparative biology and taxonomic classification.</title>
        <authorList>
            <person name="Goeker M."/>
        </authorList>
    </citation>
    <scope>NUCLEOTIDE SEQUENCE [LARGE SCALE GENOMIC DNA]</scope>
    <source>
        <strain evidence="17 18">DSM 19792</strain>
    </source>
</reference>
<evidence type="ECO:0000256" key="13">
    <source>
        <dbReference type="SAM" id="MobiDB-lite"/>
    </source>
</evidence>
<evidence type="ECO:0000256" key="11">
    <source>
        <dbReference type="PROSITE-ProRule" id="PRU01360"/>
    </source>
</evidence>
<dbReference type="PROSITE" id="PS52016">
    <property type="entry name" value="TONB_DEPENDENT_REC_3"/>
    <property type="match status" value="1"/>
</dbReference>
<evidence type="ECO:0000259" key="16">
    <source>
        <dbReference type="Pfam" id="PF07715"/>
    </source>
</evidence>
<dbReference type="InterPro" id="IPR000531">
    <property type="entry name" value="Beta-barrel_TonB"/>
</dbReference>
<evidence type="ECO:0000256" key="4">
    <source>
        <dbReference type="ARBA" id="ARBA00022496"/>
    </source>
</evidence>
<evidence type="ECO:0000259" key="15">
    <source>
        <dbReference type="Pfam" id="PF00593"/>
    </source>
</evidence>
<keyword evidence="2 11" id="KW-0813">Transport</keyword>
<dbReference type="AlphaFoldDB" id="A0A318J7L9"/>
<evidence type="ECO:0000256" key="1">
    <source>
        <dbReference type="ARBA" id="ARBA00004571"/>
    </source>
</evidence>
<keyword evidence="17" id="KW-0675">Receptor</keyword>
<keyword evidence="14" id="KW-0732">Signal</keyword>
<keyword evidence="3 11" id="KW-1134">Transmembrane beta strand</keyword>
<dbReference type="Gene3D" id="2.40.170.20">
    <property type="entry name" value="TonB-dependent receptor, beta-barrel domain"/>
    <property type="match status" value="2"/>
</dbReference>
<dbReference type="EMBL" id="QJKB01000003">
    <property type="protein sequence ID" value="PXX44055.1"/>
    <property type="molecule type" value="Genomic_DNA"/>
</dbReference>
<comment type="caution">
    <text evidence="17">The sequence shown here is derived from an EMBL/GenBank/DDBJ whole genome shotgun (WGS) entry which is preliminary data.</text>
</comment>
<dbReference type="SUPFAM" id="SSF56935">
    <property type="entry name" value="Porins"/>
    <property type="match status" value="1"/>
</dbReference>
<feature type="domain" description="TonB-dependent receptor-like beta-barrel" evidence="15">
    <location>
        <begin position="441"/>
        <end position="918"/>
    </location>
</feature>
<evidence type="ECO:0000256" key="3">
    <source>
        <dbReference type="ARBA" id="ARBA00022452"/>
    </source>
</evidence>
<dbReference type="Pfam" id="PF07715">
    <property type="entry name" value="Plug"/>
    <property type="match status" value="1"/>
</dbReference>
<evidence type="ECO:0000256" key="6">
    <source>
        <dbReference type="ARBA" id="ARBA00023004"/>
    </source>
</evidence>
<name>A0A318J7L9_9BURK</name>
<evidence type="ECO:0000256" key="12">
    <source>
        <dbReference type="RuleBase" id="RU003357"/>
    </source>
</evidence>
<feature type="signal peptide" evidence="14">
    <location>
        <begin position="1"/>
        <end position="45"/>
    </location>
</feature>
<dbReference type="Pfam" id="PF00593">
    <property type="entry name" value="TonB_dep_Rec_b-barrel"/>
    <property type="match status" value="1"/>
</dbReference>
<evidence type="ECO:0000313" key="17">
    <source>
        <dbReference type="EMBL" id="PXX44055.1"/>
    </source>
</evidence>
<organism evidence="17 18">
    <name type="scientific">Undibacterium pigrum</name>
    <dbReference type="NCBI Taxonomy" id="401470"/>
    <lineage>
        <taxon>Bacteria</taxon>
        <taxon>Pseudomonadati</taxon>
        <taxon>Pseudomonadota</taxon>
        <taxon>Betaproteobacteria</taxon>
        <taxon>Burkholderiales</taxon>
        <taxon>Oxalobacteraceae</taxon>
        <taxon>Undibacterium</taxon>
    </lineage>
</organism>
<feature type="compositionally biased region" description="Low complexity" evidence="13">
    <location>
        <begin position="73"/>
        <end position="86"/>
    </location>
</feature>